<dbReference type="Pfam" id="PF04338">
    <property type="entry name" value="DUF481"/>
    <property type="match status" value="1"/>
</dbReference>
<protein>
    <recommendedName>
        <fullName evidence="4">Salt-induced outer membrane protein</fullName>
    </recommendedName>
</protein>
<gene>
    <name evidence="2" type="ORF">S2091_0693</name>
</gene>
<evidence type="ECO:0000256" key="1">
    <source>
        <dbReference type="SAM" id="SignalP"/>
    </source>
</evidence>
<accession>A0A2S9H3Z4</accession>
<keyword evidence="3" id="KW-1185">Reference proteome</keyword>
<proteinExistence type="predicted"/>
<dbReference type="Proteomes" id="UP000237839">
    <property type="component" value="Unassembled WGS sequence"/>
</dbReference>
<feature type="signal peptide" evidence="1">
    <location>
        <begin position="1"/>
        <end position="23"/>
    </location>
</feature>
<dbReference type="AlphaFoldDB" id="A0A2S9H3Z4"/>
<reference evidence="2 3" key="1">
    <citation type="submission" date="2018-02" db="EMBL/GenBank/DDBJ databases">
        <title>Solimicrobium silvestre gen. nov., sp. nov., isolated from alpine forest soil.</title>
        <authorList>
            <person name="Margesin R."/>
            <person name="Albuquerque L."/>
            <person name="Zhang D.-C."/>
            <person name="Froufe H.J.C."/>
            <person name="Severino R."/>
            <person name="Roxo I."/>
            <person name="Egas C."/>
            <person name="Da Costa M.S."/>
        </authorList>
    </citation>
    <scope>NUCLEOTIDE SEQUENCE [LARGE SCALE GENOMIC DNA]</scope>
    <source>
        <strain evidence="2 3">S20-91</strain>
    </source>
</reference>
<organism evidence="2 3">
    <name type="scientific">Solimicrobium silvestre</name>
    <dbReference type="NCBI Taxonomy" id="2099400"/>
    <lineage>
        <taxon>Bacteria</taxon>
        <taxon>Pseudomonadati</taxon>
        <taxon>Pseudomonadota</taxon>
        <taxon>Betaproteobacteria</taxon>
        <taxon>Burkholderiales</taxon>
        <taxon>Oxalobacteraceae</taxon>
        <taxon>Solimicrobium</taxon>
    </lineage>
</organism>
<dbReference type="InterPro" id="IPR007433">
    <property type="entry name" value="DUF481"/>
</dbReference>
<evidence type="ECO:0000313" key="2">
    <source>
        <dbReference type="EMBL" id="PRC94690.1"/>
    </source>
</evidence>
<evidence type="ECO:0008006" key="4">
    <source>
        <dbReference type="Google" id="ProtNLM"/>
    </source>
</evidence>
<comment type="caution">
    <text evidence="2">The sequence shown here is derived from an EMBL/GenBank/DDBJ whole genome shotgun (WGS) entry which is preliminary data.</text>
</comment>
<keyword evidence="1" id="KW-0732">Signal</keyword>
<name>A0A2S9H3Z4_9BURK</name>
<feature type="chain" id="PRO_5015709453" description="Salt-induced outer membrane protein" evidence="1">
    <location>
        <begin position="24"/>
        <end position="251"/>
    </location>
</feature>
<dbReference type="EMBL" id="PUGF01000002">
    <property type="protein sequence ID" value="PRC94690.1"/>
    <property type="molecule type" value="Genomic_DNA"/>
</dbReference>
<dbReference type="RefSeq" id="WP_165794898.1">
    <property type="nucleotide sequence ID" value="NZ_PUGF01000002.1"/>
</dbReference>
<sequence>MLLQTKNIAALVFGLSLCAFSHAEDPIKVTNKDYNLDADLNYLVNSTNSSTDVGNTKQNFSGHIDFKQISGDWAQEIKAAAVNSTDGNNPVDNTESYLVSGKTMHNEDASFYEFAKVQWEKDSSSAFKSQTALTLGLGKKLYSDDLQFLTAEVGAGAEYDVKQAPPNYSSTNGLGTLAAHYERKITTSVSFVQDVGYDYSSISKTIRSRSAISVMLTDKLSGLVSLDYKKIHSDLGDSRTILSAIGLKYSF</sequence>
<evidence type="ECO:0000313" key="3">
    <source>
        <dbReference type="Proteomes" id="UP000237839"/>
    </source>
</evidence>